<dbReference type="InterPro" id="IPR000326">
    <property type="entry name" value="PAP2/HPO"/>
</dbReference>
<keyword evidence="1" id="KW-1133">Transmembrane helix</keyword>
<keyword evidence="1" id="KW-0472">Membrane</keyword>
<dbReference type="PANTHER" id="PTHR14969:SF13">
    <property type="entry name" value="AT30094P"/>
    <property type="match status" value="1"/>
</dbReference>
<comment type="caution">
    <text evidence="3">The sequence shown here is derived from an EMBL/GenBank/DDBJ whole genome shotgun (WGS) entry which is preliminary data.</text>
</comment>
<dbReference type="Gene3D" id="1.20.144.10">
    <property type="entry name" value="Phosphatidic acid phosphatase type 2/haloperoxidase"/>
    <property type="match status" value="1"/>
</dbReference>
<dbReference type="EMBL" id="LAZR01000016">
    <property type="protein sequence ID" value="KKO06324.1"/>
    <property type="molecule type" value="Genomic_DNA"/>
</dbReference>
<dbReference type="SUPFAM" id="SSF48317">
    <property type="entry name" value="Acid phosphatase/Vanadium-dependent haloperoxidase"/>
    <property type="match status" value="1"/>
</dbReference>
<feature type="transmembrane region" description="Helical" evidence="1">
    <location>
        <begin position="136"/>
        <end position="156"/>
    </location>
</feature>
<reference evidence="3" key="1">
    <citation type="journal article" date="2015" name="Nature">
        <title>Complex archaea that bridge the gap between prokaryotes and eukaryotes.</title>
        <authorList>
            <person name="Spang A."/>
            <person name="Saw J.H."/>
            <person name="Jorgensen S.L."/>
            <person name="Zaremba-Niedzwiedzka K."/>
            <person name="Martijn J."/>
            <person name="Lind A.E."/>
            <person name="van Eijk R."/>
            <person name="Schleper C."/>
            <person name="Guy L."/>
            <person name="Ettema T.J."/>
        </authorList>
    </citation>
    <scope>NUCLEOTIDE SEQUENCE</scope>
</reference>
<feature type="transmembrane region" description="Helical" evidence="1">
    <location>
        <begin position="27"/>
        <end position="46"/>
    </location>
</feature>
<dbReference type="PANTHER" id="PTHR14969">
    <property type="entry name" value="SPHINGOSINE-1-PHOSPHATE PHOSPHOHYDROLASE"/>
    <property type="match status" value="1"/>
</dbReference>
<name>A0A0F9YNT6_9ZZZZ</name>
<protein>
    <recommendedName>
        <fullName evidence="2">Phosphatidic acid phosphatase type 2/haloperoxidase domain-containing protein</fullName>
    </recommendedName>
</protein>
<dbReference type="AlphaFoldDB" id="A0A0F9YNT6"/>
<accession>A0A0F9YNT6</accession>
<proteinExistence type="predicted"/>
<feature type="transmembrane region" description="Helical" evidence="1">
    <location>
        <begin position="58"/>
        <end position="78"/>
    </location>
</feature>
<dbReference type="Pfam" id="PF01569">
    <property type="entry name" value="PAP2"/>
    <property type="match status" value="1"/>
</dbReference>
<feature type="transmembrane region" description="Helical" evidence="1">
    <location>
        <begin position="162"/>
        <end position="184"/>
    </location>
</feature>
<gene>
    <name evidence="3" type="ORF">LCGC14_0067430</name>
</gene>
<dbReference type="InterPro" id="IPR036938">
    <property type="entry name" value="PAP2/HPO_sf"/>
</dbReference>
<evidence type="ECO:0000313" key="3">
    <source>
        <dbReference type="EMBL" id="KKO06324.1"/>
    </source>
</evidence>
<keyword evidence="1" id="KW-0812">Transmembrane</keyword>
<evidence type="ECO:0000259" key="2">
    <source>
        <dbReference type="SMART" id="SM00014"/>
    </source>
</evidence>
<sequence length="189" mass="21627">MLEELLQLDKDFFLYLNGLGTPQWDNFFQFISYKLSAIPLYLFLLILSFQKYGGKRTFVLLISVALLITVTDQLGNFFKYGVARLRPCHDPEIEPYMRLVKSYCGGKFGYFSAHASNSFALAVFFGSVLKSKIKYIGFFLVLWAALVAYSRIYLGVHFPLDIITGAVIGSLFGWLFVKLFIFAIRKFSL</sequence>
<organism evidence="3">
    <name type="scientific">marine sediment metagenome</name>
    <dbReference type="NCBI Taxonomy" id="412755"/>
    <lineage>
        <taxon>unclassified sequences</taxon>
        <taxon>metagenomes</taxon>
        <taxon>ecological metagenomes</taxon>
    </lineage>
</organism>
<evidence type="ECO:0000256" key="1">
    <source>
        <dbReference type="SAM" id="Phobius"/>
    </source>
</evidence>
<feature type="transmembrane region" description="Helical" evidence="1">
    <location>
        <begin position="108"/>
        <end position="129"/>
    </location>
</feature>
<feature type="domain" description="Phosphatidic acid phosphatase type 2/haloperoxidase" evidence="2">
    <location>
        <begin position="60"/>
        <end position="177"/>
    </location>
</feature>
<dbReference type="SMART" id="SM00014">
    <property type="entry name" value="acidPPc"/>
    <property type="match status" value="1"/>
</dbReference>